<keyword evidence="13 17" id="KW-0479">Metal-binding</keyword>
<dbReference type="InterPro" id="IPR040442">
    <property type="entry name" value="Pyrv_kinase-like_dom_sf"/>
</dbReference>
<evidence type="ECO:0000256" key="7">
    <source>
        <dbReference type="ARBA" id="ARBA00016544"/>
    </source>
</evidence>
<dbReference type="SUPFAM" id="SSF47831">
    <property type="entry name" value="Enzyme I of the PEP:sugar phosphotransferase system HPr-binding (sub)domain"/>
    <property type="match status" value="1"/>
</dbReference>
<keyword evidence="14 17" id="KW-0418">Kinase</keyword>
<keyword evidence="11 17" id="KW-0808">Transferase</keyword>
<gene>
    <name evidence="24" type="ORF">SAMN02746062_01166</name>
</gene>
<evidence type="ECO:0000256" key="19">
    <source>
        <dbReference type="PIRSR" id="PIRSR000732-2"/>
    </source>
</evidence>
<dbReference type="Pfam" id="PF05524">
    <property type="entry name" value="PEP-utilisers_N"/>
    <property type="match status" value="1"/>
</dbReference>
<evidence type="ECO:0000259" key="21">
    <source>
        <dbReference type="Pfam" id="PF00391"/>
    </source>
</evidence>
<keyword evidence="12 17" id="KW-0598">Phosphotransferase system</keyword>
<feature type="domain" description="PEP-utilising enzyme C-terminal" evidence="22">
    <location>
        <begin position="257"/>
        <end position="547"/>
    </location>
</feature>
<evidence type="ECO:0000256" key="20">
    <source>
        <dbReference type="PIRSR" id="PIRSR000732-3"/>
    </source>
</evidence>
<dbReference type="GO" id="GO:0046872">
    <property type="term" value="F:metal ion binding"/>
    <property type="evidence" value="ECO:0007669"/>
    <property type="project" value="UniProtKB-KW"/>
</dbReference>
<feature type="binding site" evidence="19">
    <location>
        <position position="472"/>
    </location>
    <ligand>
        <name>phosphoenolpyruvate</name>
        <dbReference type="ChEBI" id="CHEBI:58702"/>
    </ligand>
</feature>
<evidence type="ECO:0000256" key="18">
    <source>
        <dbReference type="PIRSR" id="PIRSR000732-1"/>
    </source>
</evidence>
<dbReference type="NCBIfam" id="TIGR01417">
    <property type="entry name" value="PTS_I_fam"/>
    <property type="match status" value="1"/>
</dbReference>
<dbReference type="SUPFAM" id="SSF52009">
    <property type="entry name" value="Phosphohistidine domain"/>
    <property type="match status" value="1"/>
</dbReference>
<keyword evidence="10 17" id="KW-0762">Sugar transport</keyword>
<dbReference type="InterPro" id="IPR036618">
    <property type="entry name" value="PtsI_HPr-bd_sf"/>
</dbReference>
<dbReference type="GO" id="GO:0009401">
    <property type="term" value="P:phosphoenolpyruvate-dependent sugar phosphotransferase system"/>
    <property type="evidence" value="ECO:0007669"/>
    <property type="project" value="UniProtKB-KW"/>
</dbReference>
<dbReference type="PANTHER" id="PTHR46244">
    <property type="entry name" value="PHOSPHOENOLPYRUVATE-PROTEIN PHOSPHOTRANSFERASE"/>
    <property type="match status" value="1"/>
</dbReference>
<dbReference type="EC" id="2.7.3.9" evidence="6 17"/>
<evidence type="ECO:0000256" key="3">
    <source>
        <dbReference type="ARBA" id="ARBA00002728"/>
    </source>
</evidence>
<evidence type="ECO:0000256" key="17">
    <source>
        <dbReference type="PIRNR" id="PIRNR000732"/>
    </source>
</evidence>
<dbReference type="Gene3D" id="3.50.30.10">
    <property type="entry name" value="Phosphohistidine domain"/>
    <property type="match status" value="1"/>
</dbReference>
<name>A0A286EBE7_9NEIS</name>
<evidence type="ECO:0000259" key="22">
    <source>
        <dbReference type="Pfam" id="PF02896"/>
    </source>
</evidence>
<comment type="catalytic activity">
    <reaction evidence="1 17">
        <text>L-histidyl-[protein] + phosphoenolpyruvate = N(pros)-phospho-L-histidyl-[protein] + pyruvate</text>
        <dbReference type="Rhea" id="RHEA:23880"/>
        <dbReference type="Rhea" id="RHEA-COMP:9745"/>
        <dbReference type="Rhea" id="RHEA-COMP:9746"/>
        <dbReference type="ChEBI" id="CHEBI:15361"/>
        <dbReference type="ChEBI" id="CHEBI:29979"/>
        <dbReference type="ChEBI" id="CHEBI:58702"/>
        <dbReference type="ChEBI" id="CHEBI:64837"/>
        <dbReference type="EC" id="2.7.3.9"/>
    </reaction>
</comment>
<evidence type="ECO:0000313" key="25">
    <source>
        <dbReference type="Proteomes" id="UP000219669"/>
    </source>
</evidence>
<dbReference type="Gene3D" id="1.10.274.10">
    <property type="entry name" value="PtsI, HPr-binding domain"/>
    <property type="match status" value="1"/>
</dbReference>
<dbReference type="InterPro" id="IPR050499">
    <property type="entry name" value="PEP-utilizing_PTS_enzyme"/>
</dbReference>
<sequence length="589" mass="65421">MIVLHGYAAGKGIAIGRAHLVVRGVSEVPQYHLHENEISSEINRFETAIKATRKQLEQLRSAIPENAPTELGAFISLHLMLLTDVTLSREPIDILEEQAINAEWALKIQTDRLSQQFDEIDDEYLRQRKQDMLQVVERIQKNLVGKSTEIVLDANLLDDTILIAHDLSPADTVYFKDQRIEGFVTDIGGSTSHTAILGRSLNIPSVIGVGNARQLISEHEWVIVDGIGGVLIINPDEIVLAEYRRRLKAFRSRQRALNKLKKTAATTADGEEIELLANIESADDIKALHNLGADGVGLLRTEFLYLNRDTLPEEEELYQVYSDIAKKLKGKPLTIRTVDLGVDKNPRWFGNNGTPNAALNPALGLTGIRLCHAEPVMFRTQMRAILRAAVHGKIRMMFPMIASLSELKQSLVHLETAKKQLTERGEPFAEVDVGCMIEIPSAALTVSSLLKWVDFVSIGTNDLIQYTLSVDRSDDAVSHLYQPAHPAVIKLLSHIIRTANRVGKGVSLCGEMAGDTTYTRLLLGLGLRKFSMNINNLLDVKDVILRSDTEDLENDIIKIVRNEDPDKTDALLKKLNEFDPNGIAPMQAA</sequence>
<reference evidence="24 25" key="1">
    <citation type="submission" date="2017-09" db="EMBL/GenBank/DDBJ databases">
        <authorList>
            <person name="Ehlers B."/>
            <person name="Leendertz F.H."/>
        </authorList>
    </citation>
    <scope>NUCLEOTIDE SEQUENCE [LARGE SCALE GENOMIC DNA]</scope>
    <source>
        <strain evidence="24 25">DSM 16848</strain>
    </source>
</reference>
<feature type="domain" description="PEP-utilising enzyme mobile" evidence="21">
    <location>
        <begin position="158"/>
        <end position="227"/>
    </location>
</feature>
<accession>A0A286EBE7</accession>
<dbReference type="InterPro" id="IPR015813">
    <property type="entry name" value="Pyrv/PenolPyrv_kinase-like_dom"/>
</dbReference>
<dbReference type="InterPro" id="IPR006318">
    <property type="entry name" value="PTS_EI-like"/>
</dbReference>
<organism evidence="24 25">
    <name type="scientific">Alysiella filiformis DSM 16848</name>
    <dbReference type="NCBI Taxonomy" id="1120981"/>
    <lineage>
        <taxon>Bacteria</taxon>
        <taxon>Pseudomonadati</taxon>
        <taxon>Pseudomonadota</taxon>
        <taxon>Betaproteobacteria</taxon>
        <taxon>Neisseriales</taxon>
        <taxon>Neisseriaceae</taxon>
        <taxon>Alysiella</taxon>
    </lineage>
</organism>
<dbReference type="Gene3D" id="3.20.20.60">
    <property type="entry name" value="Phosphoenolpyruvate-binding domains"/>
    <property type="match status" value="1"/>
</dbReference>
<dbReference type="AlphaFoldDB" id="A0A286EBE7"/>
<evidence type="ECO:0000256" key="13">
    <source>
        <dbReference type="ARBA" id="ARBA00022723"/>
    </source>
</evidence>
<feature type="binding site" evidence="19">
    <location>
        <begin position="461"/>
        <end position="462"/>
    </location>
    <ligand>
        <name>phosphoenolpyruvate</name>
        <dbReference type="ChEBI" id="CHEBI:58702"/>
    </ligand>
</feature>
<dbReference type="EMBL" id="OCNF01000008">
    <property type="protein sequence ID" value="SOD68247.1"/>
    <property type="molecule type" value="Genomic_DNA"/>
</dbReference>
<evidence type="ECO:0000256" key="16">
    <source>
        <dbReference type="ARBA" id="ARBA00033235"/>
    </source>
</evidence>
<dbReference type="PROSITE" id="PS00742">
    <property type="entry name" value="PEP_ENZYMES_2"/>
    <property type="match status" value="1"/>
</dbReference>
<dbReference type="PRINTS" id="PR01736">
    <property type="entry name" value="PHPHTRNFRASE"/>
</dbReference>
<dbReference type="InterPro" id="IPR008731">
    <property type="entry name" value="PTS_EIN"/>
</dbReference>
<dbReference type="Pfam" id="PF02896">
    <property type="entry name" value="PEP-utilizers_C"/>
    <property type="match status" value="1"/>
</dbReference>
<evidence type="ECO:0000256" key="5">
    <source>
        <dbReference type="ARBA" id="ARBA00007837"/>
    </source>
</evidence>
<evidence type="ECO:0000259" key="23">
    <source>
        <dbReference type="Pfam" id="PF05524"/>
    </source>
</evidence>
<dbReference type="InterPro" id="IPR008279">
    <property type="entry name" value="PEP-util_enz_mobile_dom"/>
</dbReference>
<feature type="active site" description="Tele-phosphohistidine intermediate" evidence="18">
    <location>
        <position position="193"/>
    </location>
</feature>
<evidence type="ECO:0000256" key="2">
    <source>
        <dbReference type="ARBA" id="ARBA00001946"/>
    </source>
</evidence>
<dbReference type="SUPFAM" id="SSF51621">
    <property type="entry name" value="Phosphoenolpyruvate/pyruvate domain"/>
    <property type="match status" value="1"/>
</dbReference>
<evidence type="ECO:0000256" key="9">
    <source>
        <dbReference type="ARBA" id="ARBA00022490"/>
    </source>
</evidence>
<comment type="similarity">
    <text evidence="5 17">Belongs to the PEP-utilizing enzyme family.</text>
</comment>
<comment type="cofactor">
    <cofactor evidence="2 17 20">
        <name>Mg(2+)</name>
        <dbReference type="ChEBI" id="CHEBI:18420"/>
    </cofactor>
</comment>
<dbReference type="InterPro" id="IPR024692">
    <property type="entry name" value="PTS_EI"/>
</dbReference>
<evidence type="ECO:0000256" key="14">
    <source>
        <dbReference type="ARBA" id="ARBA00022777"/>
    </source>
</evidence>
<dbReference type="InterPro" id="IPR036637">
    <property type="entry name" value="Phosphohistidine_dom_sf"/>
</dbReference>
<evidence type="ECO:0000313" key="24">
    <source>
        <dbReference type="EMBL" id="SOD68247.1"/>
    </source>
</evidence>
<evidence type="ECO:0000256" key="8">
    <source>
        <dbReference type="ARBA" id="ARBA00022448"/>
    </source>
</evidence>
<dbReference type="GO" id="GO:0008965">
    <property type="term" value="F:phosphoenolpyruvate-protein phosphotransferase activity"/>
    <property type="evidence" value="ECO:0007669"/>
    <property type="project" value="UniProtKB-EC"/>
</dbReference>
<feature type="binding site" evidence="20">
    <location>
        <position position="462"/>
    </location>
    <ligand>
        <name>Mg(2+)</name>
        <dbReference type="ChEBI" id="CHEBI:18420"/>
    </ligand>
</feature>
<feature type="binding site" evidence="19">
    <location>
        <position position="336"/>
    </location>
    <ligand>
        <name>phosphoenolpyruvate</name>
        <dbReference type="ChEBI" id="CHEBI:58702"/>
    </ligand>
</feature>
<dbReference type="GO" id="GO:0005737">
    <property type="term" value="C:cytoplasm"/>
    <property type="evidence" value="ECO:0007669"/>
    <property type="project" value="UniProtKB-SubCell"/>
</dbReference>
<dbReference type="Proteomes" id="UP000219669">
    <property type="component" value="Unassembled WGS sequence"/>
</dbReference>
<feature type="binding site" evidence="19">
    <location>
        <position position="300"/>
    </location>
    <ligand>
        <name>phosphoenolpyruvate</name>
        <dbReference type="ChEBI" id="CHEBI:58702"/>
    </ligand>
</feature>
<evidence type="ECO:0000256" key="1">
    <source>
        <dbReference type="ARBA" id="ARBA00000683"/>
    </source>
</evidence>
<protein>
    <recommendedName>
        <fullName evidence="7 17">Phosphoenolpyruvate-protein phosphotransferase</fullName>
        <ecNumber evidence="6 17">2.7.3.9</ecNumber>
    </recommendedName>
    <alternativeName>
        <fullName evidence="16 17">Phosphotransferase system, enzyme I</fullName>
    </alternativeName>
</protein>
<dbReference type="OrthoDB" id="9765468at2"/>
<dbReference type="Pfam" id="PF00391">
    <property type="entry name" value="PEP-utilizers"/>
    <property type="match status" value="1"/>
</dbReference>
<feature type="binding site" evidence="20">
    <location>
        <position position="438"/>
    </location>
    <ligand>
        <name>Mg(2+)</name>
        <dbReference type="ChEBI" id="CHEBI:18420"/>
    </ligand>
</feature>
<evidence type="ECO:0000256" key="10">
    <source>
        <dbReference type="ARBA" id="ARBA00022597"/>
    </source>
</evidence>
<keyword evidence="8 17" id="KW-0813">Transport</keyword>
<keyword evidence="9 17" id="KW-0963">Cytoplasm</keyword>
<comment type="function">
    <text evidence="3 17">General (non sugar-specific) component of the phosphoenolpyruvate-dependent sugar phosphotransferase system (sugar PTS). This major carbohydrate active-transport system catalyzes the phosphorylation of incoming sugar substrates concomitantly with their translocation across the cell membrane. Enzyme I transfers the phosphoryl group from phosphoenolpyruvate (PEP) to the phosphoryl carrier protein (HPr).</text>
</comment>
<dbReference type="PIRSF" id="PIRSF000732">
    <property type="entry name" value="PTS_enzyme_I"/>
    <property type="match status" value="1"/>
</dbReference>
<proteinExistence type="inferred from homology"/>
<evidence type="ECO:0000256" key="4">
    <source>
        <dbReference type="ARBA" id="ARBA00004496"/>
    </source>
</evidence>
<dbReference type="RefSeq" id="WP_097114224.1">
    <property type="nucleotide sequence ID" value="NZ_CP083931.1"/>
</dbReference>
<dbReference type="GO" id="GO:0016301">
    <property type="term" value="F:kinase activity"/>
    <property type="evidence" value="ECO:0007669"/>
    <property type="project" value="UniProtKB-KW"/>
</dbReference>
<keyword evidence="25" id="KW-1185">Reference proteome</keyword>
<evidence type="ECO:0000256" key="15">
    <source>
        <dbReference type="ARBA" id="ARBA00022842"/>
    </source>
</evidence>
<feature type="active site" description="Proton donor" evidence="18">
    <location>
        <position position="509"/>
    </location>
</feature>
<keyword evidence="15 17" id="KW-0460">Magnesium</keyword>
<evidence type="ECO:0000256" key="11">
    <source>
        <dbReference type="ARBA" id="ARBA00022679"/>
    </source>
</evidence>
<feature type="domain" description="Phosphotransferase system enzyme I N-terminal" evidence="23">
    <location>
        <begin position="5"/>
        <end position="128"/>
    </location>
</feature>
<evidence type="ECO:0000256" key="6">
    <source>
        <dbReference type="ARBA" id="ARBA00012232"/>
    </source>
</evidence>
<comment type="subcellular location">
    <subcellularLocation>
        <location evidence="4 17">Cytoplasm</location>
    </subcellularLocation>
</comment>
<evidence type="ECO:0000256" key="12">
    <source>
        <dbReference type="ARBA" id="ARBA00022683"/>
    </source>
</evidence>
<dbReference type="InterPro" id="IPR023151">
    <property type="entry name" value="PEP_util_CS"/>
</dbReference>
<dbReference type="InterPro" id="IPR000121">
    <property type="entry name" value="PEP_util_C"/>
</dbReference>
<dbReference type="PANTHER" id="PTHR46244:SF3">
    <property type="entry name" value="PHOSPHOENOLPYRUVATE-PROTEIN PHOSPHOTRANSFERASE"/>
    <property type="match status" value="1"/>
</dbReference>